<accession>A0A1B6M497</accession>
<sequence>NNGCIEQYKPESLVVWMMATTSLLLLGIVTLQCLPLVITFEKLNAKQLALIRSLKDYAGCRYTTYFLDNLYYRMPWFCMEPGICNKKWDLLDTRTPERYKYEDTSLLNSTNCKDRYFNDDHTDCCFIGNLEEFLDFEVEDWPKMSYPYDGDLWKDTNGLINAMFEEDRVANSASDWMFKQLEICS</sequence>
<protein>
    <submittedName>
        <fullName evidence="2">Uncharacterized protein</fullName>
    </submittedName>
</protein>
<evidence type="ECO:0000313" key="2">
    <source>
        <dbReference type="EMBL" id="JAT30756.1"/>
    </source>
</evidence>
<feature type="transmembrane region" description="Helical" evidence="1">
    <location>
        <begin position="15"/>
        <end position="38"/>
    </location>
</feature>
<keyword evidence="1" id="KW-1133">Transmembrane helix</keyword>
<feature type="non-terminal residue" evidence="2">
    <location>
        <position position="185"/>
    </location>
</feature>
<keyword evidence="1" id="KW-0812">Transmembrane</keyword>
<keyword evidence="1" id="KW-0472">Membrane</keyword>
<feature type="non-terminal residue" evidence="2">
    <location>
        <position position="1"/>
    </location>
</feature>
<proteinExistence type="predicted"/>
<reference evidence="2" key="1">
    <citation type="submission" date="2015-11" db="EMBL/GenBank/DDBJ databases">
        <title>De novo transcriptome assembly of four potential Pierce s Disease insect vectors from Arizona vineyards.</title>
        <authorList>
            <person name="Tassone E.E."/>
        </authorList>
    </citation>
    <scope>NUCLEOTIDE SEQUENCE</scope>
</reference>
<gene>
    <name evidence="2" type="ORF">g.13924</name>
</gene>
<dbReference type="AlphaFoldDB" id="A0A1B6M497"/>
<dbReference type="EMBL" id="GEBQ01009221">
    <property type="protein sequence ID" value="JAT30756.1"/>
    <property type="molecule type" value="Transcribed_RNA"/>
</dbReference>
<name>A0A1B6M497_9HEMI</name>
<evidence type="ECO:0000256" key="1">
    <source>
        <dbReference type="SAM" id="Phobius"/>
    </source>
</evidence>
<organism evidence="2">
    <name type="scientific">Graphocephala atropunctata</name>
    <dbReference type="NCBI Taxonomy" id="36148"/>
    <lineage>
        <taxon>Eukaryota</taxon>
        <taxon>Metazoa</taxon>
        <taxon>Ecdysozoa</taxon>
        <taxon>Arthropoda</taxon>
        <taxon>Hexapoda</taxon>
        <taxon>Insecta</taxon>
        <taxon>Pterygota</taxon>
        <taxon>Neoptera</taxon>
        <taxon>Paraneoptera</taxon>
        <taxon>Hemiptera</taxon>
        <taxon>Auchenorrhyncha</taxon>
        <taxon>Membracoidea</taxon>
        <taxon>Cicadellidae</taxon>
        <taxon>Cicadellinae</taxon>
        <taxon>Cicadellini</taxon>
        <taxon>Graphocephala</taxon>
    </lineage>
</organism>